<dbReference type="GO" id="GO:0003964">
    <property type="term" value="F:RNA-directed DNA polymerase activity"/>
    <property type="evidence" value="ECO:0007669"/>
    <property type="project" value="UniProtKB-EC"/>
</dbReference>
<dbReference type="PANTHER" id="PTHR37984:SF5">
    <property type="entry name" value="PROTEIN NYNRIN-LIKE"/>
    <property type="match status" value="1"/>
</dbReference>
<dbReference type="Gene3D" id="1.10.340.70">
    <property type="match status" value="1"/>
</dbReference>
<reference evidence="3" key="1">
    <citation type="submission" date="2019-08" db="EMBL/GenBank/DDBJ databases">
        <title>The genome of the North American firefly Photinus pyralis.</title>
        <authorList>
            <consortium name="Photinus pyralis genome working group"/>
            <person name="Fallon T.R."/>
            <person name="Sander Lower S.E."/>
            <person name="Weng J.-K."/>
        </authorList>
    </citation>
    <scope>NUCLEOTIDE SEQUENCE</scope>
    <source>
        <strain evidence="3">TRF0915ILg1</strain>
        <tissue evidence="3">Whole body</tissue>
    </source>
</reference>
<accession>A0A8K0D8M4</accession>
<sequence length="243" mass="28134">MNIKLPTGRLARWALLIQSFNVKIDYLPGRRNVVADTLSRSPFPDLPPGEKIPICITIPGRSPSEVRSQQLEDPELAKIIHSFEDSDDSDLPKWIERGYLMSNGLLYRYSQNIDSEEAALAVPHQKRDRILHEYLDLDLAAHYGVDRTYRRIAQRYFWIGMKKYIAEYLKNCGDCQRYKASNQKPAGLVQTPEYAQKFEVLSIDLFDPLPERDAGERWIFIIKDTASKWVELFALIRPAAEEY</sequence>
<keyword evidence="4" id="KW-1185">Reference proteome</keyword>
<evidence type="ECO:0000313" key="3">
    <source>
        <dbReference type="EMBL" id="KAF2898342.1"/>
    </source>
</evidence>
<evidence type="ECO:0000256" key="1">
    <source>
        <dbReference type="ARBA" id="ARBA00012493"/>
    </source>
</evidence>
<dbReference type="AlphaFoldDB" id="A0A8K0D8M4"/>
<dbReference type="InterPro" id="IPR041588">
    <property type="entry name" value="Integrase_H2C2"/>
</dbReference>
<dbReference type="FunFam" id="1.10.340.70:FF:000001">
    <property type="entry name" value="Retrovirus-related Pol polyprotein from transposon gypsy-like Protein"/>
    <property type="match status" value="1"/>
</dbReference>
<proteinExistence type="predicted"/>
<evidence type="ECO:0000259" key="2">
    <source>
        <dbReference type="Pfam" id="PF17921"/>
    </source>
</evidence>
<dbReference type="OrthoDB" id="6765838at2759"/>
<dbReference type="Pfam" id="PF17921">
    <property type="entry name" value="Integrase_H2C2"/>
    <property type="match status" value="1"/>
</dbReference>
<dbReference type="InterPro" id="IPR036397">
    <property type="entry name" value="RNaseH_sf"/>
</dbReference>
<protein>
    <recommendedName>
        <fullName evidence="1">RNA-directed DNA polymerase</fullName>
        <ecNumber evidence="1">2.7.7.49</ecNumber>
    </recommendedName>
</protein>
<dbReference type="GO" id="GO:0003676">
    <property type="term" value="F:nucleic acid binding"/>
    <property type="evidence" value="ECO:0007669"/>
    <property type="project" value="InterPro"/>
</dbReference>
<comment type="caution">
    <text evidence="3">The sequence shown here is derived from an EMBL/GenBank/DDBJ whole genome shotgun (WGS) entry which is preliminary data.</text>
</comment>
<evidence type="ECO:0000313" key="4">
    <source>
        <dbReference type="Proteomes" id="UP000801492"/>
    </source>
</evidence>
<dbReference type="Gene3D" id="3.30.420.10">
    <property type="entry name" value="Ribonuclease H-like superfamily/Ribonuclease H"/>
    <property type="match status" value="1"/>
</dbReference>
<gene>
    <name evidence="3" type="ORF">ILUMI_07826</name>
</gene>
<dbReference type="Proteomes" id="UP000801492">
    <property type="component" value="Unassembled WGS sequence"/>
</dbReference>
<feature type="domain" description="Integrase zinc-binding" evidence="2">
    <location>
        <begin position="122"/>
        <end position="180"/>
    </location>
</feature>
<dbReference type="InterPro" id="IPR050951">
    <property type="entry name" value="Retrovirus_Pol_polyprotein"/>
</dbReference>
<name>A0A8K0D8M4_IGNLU</name>
<dbReference type="EMBL" id="VTPC01003572">
    <property type="protein sequence ID" value="KAF2898342.1"/>
    <property type="molecule type" value="Genomic_DNA"/>
</dbReference>
<organism evidence="3 4">
    <name type="scientific">Ignelater luminosus</name>
    <name type="common">Cucubano</name>
    <name type="synonym">Pyrophorus luminosus</name>
    <dbReference type="NCBI Taxonomy" id="2038154"/>
    <lineage>
        <taxon>Eukaryota</taxon>
        <taxon>Metazoa</taxon>
        <taxon>Ecdysozoa</taxon>
        <taxon>Arthropoda</taxon>
        <taxon>Hexapoda</taxon>
        <taxon>Insecta</taxon>
        <taxon>Pterygota</taxon>
        <taxon>Neoptera</taxon>
        <taxon>Endopterygota</taxon>
        <taxon>Coleoptera</taxon>
        <taxon>Polyphaga</taxon>
        <taxon>Elateriformia</taxon>
        <taxon>Elateroidea</taxon>
        <taxon>Elateridae</taxon>
        <taxon>Agrypninae</taxon>
        <taxon>Pyrophorini</taxon>
        <taxon>Ignelater</taxon>
    </lineage>
</organism>
<dbReference type="PANTHER" id="PTHR37984">
    <property type="entry name" value="PROTEIN CBG26694"/>
    <property type="match status" value="1"/>
</dbReference>
<dbReference type="EC" id="2.7.7.49" evidence="1"/>